<sequence>MKNFIMQGYGKSGRTTPHKYKPNFYMKTSVSRLTPDTFLFNLFRFTKYEEIESMASVVAQNHLIDCIGHVVAKEDARDLITKIRQHTKRMVVYLKDLERNKMKYTLFGNFVNEVVTFLHRPDCEPIVMIAQLFKPYVYLNDVNIQNSFDPSRVYCNADFPAIISFKKRYANMIHSEGPISLGQPSMSDEISRGTIPIKSMKEILNLDHVSFFVQFLSLNIPLFYETSCWVVGTIISVDVCLKYWFYVSCNTCPRKVQPNNDRYWCDHCRKVGFINGIFRYRLAVILIDGTGAVSKLLIAKTQDTYLGSSYPKAFDVIIERKSVDQAYNVVKISDDELLIGLYWTESSTFVNIGGGVQSFSTTLGGGSHDGDHSFCTTLGGTCQLETESEANRLGLYDSPTKSKCESVHATPAKSVVGEVVENADMVGICTLDGQCFSNKTFRRNVGKWKLEYSWF</sequence>
<protein>
    <recommendedName>
        <fullName evidence="3">Replication factor A C-terminal domain-containing protein</fullName>
    </recommendedName>
</protein>
<dbReference type="STRING" id="3818.A0A444ZKI8"/>
<reference evidence="1 2" key="1">
    <citation type="submission" date="2019-01" db="EMBL/GenBank/DDBJ databases">
        <title>Sequencing of cultivated peanut Arachis hypogaea provides insights into genome evolution and oil improvement.</title>
        <authorList>
            <person name="Chen X."/>
        </authorList>
    </citation>
    <scope>NUCLEOTIDE SEQUENCE [LARGE SCALE GENOMIC DNA]</scope>
    <source>
        <strain evidence="2">cv. Fuhuasheng</strain>
        <tissue evidence="1">Leaves</tissue>
    </source>
</reference>
<gene>
    <name evidence="1" type="ORF">Ahy_B04g071342</name>
</gene>
<dbReference type="SUPFAM" id="SSF50249">
    <property type="entry name" value="Nucleic acid-binding proteins"/>
    <property type="match status" value="2"/>
</dbReference>
<dbReference type="PANTHER" id="PTHR47165">
    <property type="entry name" value="OS03G0429900 PROTEIN"/>
    <property type="match status" value="1"/>
</dbReference>
<evidence type="ECO:0000313" key="1">
    <source>
        <dbReference type="EMBL" id="RYR14681.1"/>
    </source>
</evidence>
<dbReference type="Proteomes" id="UP000289738">
    <property type="component" value="Chromosome B04"/>
</dbReference>
<evidence type="ECO:0000313" key="2">
    <source>
        <dbReference type="Proteomes" id="UP000289738"/>
    </source>
</evidence>
<keyword evidence="2" id="KW-1185">Reference proteome</keyword>
<dbReference type="PANTHER" id="PTHR47165:SF4">
    <property type="entry name" value="OS03G0429900 PROTEIN"/>
    <property type="match status" value="1"/>
</dbReference>
<dbReference type="AlphaFoldDB" id="A0A444ZKI8"/>
<proteinExistence type="predicted"/>
<organism evidence="1 2">
    <name type="scientific">Arachis hypogaea</name>
    <name type="common">Peanut</name>
    <dbReference type="NCBI Taxonomy" id="3818"/>
    <lineage>
        <taxon>Eukaryota</taxon>
        <taxon>Viridiplantae</taxon>
        <taxon>Streptophyta</taxon>
        <taxon>Embryophyta</taxon>
        <taxon>Tracheophyta</taxon>
        <taxon>Spermatophyta</taxon>
        <taxon>Magnoliopsida</taxon>
        <taxon>eudicotyledons</taxon>
        <taxon>Gunneridae</taxon>
        <taxon>Pentapetalae</taxon>
        <taxon>rosids</taxon>
        <taxon>fabids</taxon>
        <taxon>Fabales</taxon>
        <taxon>Fabaceae</taxon>
        <taxon>Papilionoideae</taxon>
        <taxon>50 kb inversion clade</taxon>
        <taxon>dalbergioids sensu lato</taxon>
        <taxon>Dalbergieae</taxon>
        <taxon>Pterocarpus clade</taxon>
        <taxon>Arachis</taxon>
    </lineage>
</organism>
<dbReference type="EMBL" id="SDMP01000014">
    <property type="protein sequence ID" value="RYR14681.1"/>
    <property type="molecule type" value="Genomic_DNA"/>
</dbReference>
<comment type="caution">
    <text evidence="1">The sequence shown here is derived from an EMBL/GenBank/DDBJ whole genome shotgun (WGS) entry which is preliminary data.</text>
</comment>
<evidence type="ECO:0008006" key="3">
    <source>
        <dbReference type="Google" id="ProtNLM"/>
    </source>
</evidence>
<name>A0A444ZKI8_ARAHY</name>
<dbReference type="Gene3D" id="2.40.50.140">
    <property type="entry name" value="Nucleic acid-binding proteins"/>
    <property type="match status" value="2"/>
</dbReference>
<dbReference type="InterPro" id="IPR012340">
    <property type="entry name" value="NA-bd_OB-fold"/>
</dbReference>
<accession>A0A444ZKI8</accession>